<reference evidence="2" key="1">
    <citation type="submission" date="2016-01" db="EMBL/GenBank/DDBJ databases">
        <authorList>
            <person name="Regsiter A."/>
            <person name="william w."/>
        </authorList>
    </citation>
    <scope>NUCLEOTIDE SEQUENCE</scope>
    <source>
        <strain evidence="2">NCPPB 1641</strain>
    </source>
</reference>
<dbReference type="Proteomes" id="UP000192140">
    <property type="component" value="Unassembled WGS sequence"/>
</dbReference>
<accession>A0A1S7U835</accession>
<evidence type="ECO:0000259" key="1">
    <source>
        <dbReference type="SMART" id="SM00953"/>
    </source>
</evidence>
<evidence type="ECO:0000313" key="3">
    <source>
        <dbReference type="Proteomes" id="UP000192140"/>
    </source>
</evidence>
<dbReference type="Pfam" id="PF08808">
    <property type="entry name" value="RES"/>
    <property type="match status" value="1"/>
</dbReference>
<dbReference type="RefSeq" id="WP_080855020.1">
    <property type="nucleotide sequence ID" value="NZ_LT009777.1"/>
</dbReference>
<keyword evidence="3" id="KW-1185">Reference proteome</keyword>
<organism evidence="2 3">
    <name type="scientific">Agrobacterium deltaense NCPPB 1641</name>
    <dbReference type="NCBI Taxonomy" id="1183425"/>
    <lineage>
        <taxon>Bacteria</taxon>
        <taxon>Pseudomonadati</taxon>
        <taxon>Pseudomonadota</taxon>
        <taxon>Alphaproteobacteria</taxon>
        <taxon>Hyphomicrobiales</taxon>
        <taxon>Rhizobiaceae</taxon>
        <taxon>Rhizobium/Agrobacterium group</taxon>
        <taxon>Agrobacterium</taxon>
    </lineage>
</organism>
<proteinExistence type="predicted"/>
<feature type="domain" description="RES" evidence="1">
    <location>
        <begin position="38"/>
        <end position="181"/>
    </location>
</feature>
<sequence length="211" mass="23386">MISSPPSPSPFPASNSHEIKAGTRFHRVHDQRFGSCSFNPGEGRPSRFAPLFLGSDPIPTQYLATDYECAVHETIFHDVPIDEPNKTVGVDNIKPLAHSVIDLKRDLVLIPLFAPDLAKWGIRRADLIDTTAADYHITAQWALAIHQSRPDAHGLIWTSKRCDPQQAVLLFGDRVAETDMLEISNVPIYSDVREMRQIVAFAAPVDIALAL</sequence>
<evidence type="ECO:0000313" key="2">
    <source>
        <dbReference type="EMBL" id="CVI62945.1"/>
    </source>
</evidence>
<dbReference type="EMBL" id="FCNP01000049">
    <property type="protein sequence ID" value="CVI62945.1"/>
    <property type="molecule type" value="Genomic_DNA"/>
</dbReference>
<dbReference type="SMART" id="SM00953">
    <property type="entry name" value="RES"/>
    <property type="match status" value="1"/>
</dbReference>
<dbReference type="AlphaFoldDB" id="A0A1S7U835"/>
<protein>
    <submittedName>
        <fullName evidence="2">RES domain-containing protein</fullName>
    </submittedName>
</protein>
<name>A0A1S7U835_9HYPH</name>
<dbReference type="InterPro" id="IPR014914">
    <property type="entry name" value="RES_dom"/>
</dbReference>
<gene>
    <name evidence="2" type="ORF">AGR7A_pAt20031</name>
</gene>
<comment type="caution">
    <text evidence="2">The sequence shown here is derived from an EMBL/GenBank/DDBJ whole genome shotgun (WGS) entry which is preliminary data.</text>
</comment>